<sequence length="44" mass="5387">MYFLIMPFECLAVCRDSGENCECMTVYFFFSSFLFFFLSFFCRF</sequence>
<reference evidence="2" key="1">
    <citation type="submission" date="2014-11" db="EMBL/GenBank/DDBJ databases">
        <authorList>
            <person name="Amaro Gonzalez C."/>
        </authorList>
    </citation>
    <scope>NUCLEOTIDE SEQUENCE</scope>
</reference>
<dbReference type="AlphaFoldDB" id="A0A0E9W262"/>
<evidence type="ECO:0000256" key="1">
    <source>
        <dbReference type="SAM" id="Phobius"/>
    </source>
</evidence>
<name>A0A0E9W262_ANGAN</name>
<dbReference type="EMBL" id="GBXM01024181">
    <property type="protein sequence ID" value="JAH84396.1"/>
    <property type="molecule type" value="Transcribed_RNA"/>
</dbReference>
<keyword evidence="1" id="KW-0472">Membrane</keyword>
<proteinExistence type="predicted"/>
<reference evidence="2" key="2">
    <citation type="journal article" date="2015" name="Fish Shellfish Immunol.">
        <title>Early steps in the European eel (Anguilla anguilla)-Vibrio vulnificus interaction in the gills: Role of the RtxA13 toxin.</title>
        <authorList>
            <person name="Callol A."/>
            <person name="Pajuelo D."/>
            <person name="Ebbesson L."/>
            <person name="Teles M."/>
            <person name="MacKenzie S."/>
            <person name="Amaro C."/>
        </authorList>
    </citation>
    <scope>NUCLEOTIDE SEQUENCE</scope>
</reference>
<protein>
    <submittedName>
        <fullName evidence="2">Uncharacterized protein</fullName>
    </submittedName>
</protein>
<feature type="transmembrane region" description="Helical" evidence="1">
    <location>
        <begin position="24"/>
        <end position="42"/>
    </location>
</feature>
<evidence type="ECO:0000313" key="2">
    <source>
        <dbReference type="EMBL" id="JAH84396.1"/>
    </source>
</evidence>
<keyword evidence="1" id="KW-0812">Transmembrane</keyword>
<organism evidence="2">
    <name type="scientific">Anguilla anguilla</name>
    <name type="common">European freshwater eel</name>
    <name type="synonym">Muraena anguilla</name>
    <dbReference type="NCBI Taxonomy" id="7936"/>
    <lineage>
        <taxon>Eukaryota</taxon>
        <taxon>Metazoa</taxon>
        <taxon>Chordata</taxon>
        <taxon>Craniata</taxon>
        <taxon>Vertebrata</taxon>
        <taxon>Euteleostomi</taxon>
        <taxon>Actinopterygii</taxon>
        <taxon>Neopterygii</taxon>
        <taxon>Teleostei</taxon>
        <taxon>Anguilliformes</taxon>
        <taxon>Anguillidae</taxon>
        <taxon>Anguilla</taxon>
    </lineage>
</organism>
<keyword evidence="1" id="KW-1133">Transmembrane helix</keyword>
<accession>A0A0E9W262</accession>